<dbReference type="Gramene" id="OB03G36310.1">
    <property type="protein sequence ID" value="OB03G36310.1"/>
    <property type="gene ID" value="OB03G36310"/>
</dbReference>
<keyword evidence="3" id="KW-1185">Reference proteome</keyword>
<evidence type="ECO:0000313" key="3">
    <source>
        <dbReference type="Proteomes" id="UP000006038"/>
    </source>
</evidence>
<feature type="chain" id="PRO_5003774161" evidence="1">
    <location>
        <begin position="23"/>
        <end position="63"/>
    </location>
</feature>
<organism evidence="2">
    <name type="scientific">Oryza brachyantha</name>
    <name type="common">malo sina</name>
    <dbReference type="NCBI Taxonomy" id="4533"/>
    <lineage>
        <taxon>Eukaryota</taxon>
        <taxon>Viridiplantae</taxon>
        <taxon>Streptophyta</taxon>
        <taxon>Embryophyta</taxon>
        <taxon>Tracheophyta</taxon>
        <taxon>Spermatophyta</taxon>
        <taxon>Magnoliopsida</taxon>
        <taxon>Liliopsida</taxon>
        <taxon>Poales</taxon>
        <taxon>Poaceae</taxon>
        <taxon>BOP clade</taxon>
        <taxon>Oryzoideae</taxon>
        <taxon>Oryzeae</taxon>
        <taxon>Oryzinae</taxon>
        <taxon>Oryza</taxon>
    </lineage>
</organism>
<dbReference type="Proteomes" id="UP000006038">
    <property type="component" value="Chromosome 3"/>
</dbReference>
<dbReference type="AlphaFoldDB" id="J3LRF5"/>
<dbReference type="EnsemblPlants" id="OB03G36310.1">
    <property type="protein sequence ID" value="OB03G36310.1"/>
    <property type="gene ID" value="OB03G36310"/>
</dbReference>
<accession>J3LRF5</accession>
<protein>
    <submittedName>
        <fullName evidence="2">Uncharacterized protein</fullName>
    </submittedName>
</protein>
<name>J3LRF5_ORYBR</name>
<evidence type="ECO:0000313" key="2">
    <source>
        <dbReference type="EnsemblPlants" id="OB03G36310.1"/>
    </source>
</evidence>
<evidence type="ECO:0000256" key="1">
    <source>
        <dbReference type="SAM" id="SignalP"/>
    </source>
</evidence>
<sequence length="63" mass="7206">MCLSCTPVFASLSLSLSSITCSINNFCVWLGPAFLSWQLPQNHKSYHCFRTAWFCCPFLWTLP</sequence>
<proteinExistence type="predicted"/>
<keyword evidence="1" id="KW-0732">Signal</keyword>
<reference evidence="2" key="1">
    <citation type="journal article" date="2013" name="Nat. Commun.">
        <title>Whole-genome sequencing of Oryza brachyantha reveals mechanisms underlying Oryza genome evolution.</title>
        <authorList>
            <person name="Chen J."/>
            <person name="Huang Q."/>
            <person name="Gao D."/>
            <person name="Wang J."/>
            <person name="Lang Y."/>
            <person name="Liu T."/>
            <person name="Li B."/>
            <person name="Bai Z."/>
            <person name="Luis Goicoechea J."/>
            <person name="Liang C."/>
            <person name="Chen C."/>
            <person name="Zhang W."/>
            <person name="Sun S."/>
            <person name="Liao Y."/>
            <person name="Zhang X."/>
            <person name="Yang L."/>
            <person name="Song C."/>
            <person name="Wang M."/>
            <person name="Shi J."/>
            <person name="Liu G."/>
            <person name="Liu J."/>
            <person name="Zhou H."/>
            <person name="Zhou W."/>
            <person name="Yu Q."/>
            <person name="An N."/>
            <person name="Chen Y."/>
            <person name="Cai Q."/>
            <person name="Wang B."/>
            <person name="Liu B."/>
            <person name="Min J."/>
            <person name="Huang Y."/>
            <person name="Wu H."/>
            <person name="Li Z."/>
            <person name="Zhang Y."/>
            <person name="Yin Y."/>
            <person name="Song W."/>
            <person name="Jiang J."/>
            <person name="Jackson S.A."/>
            <person name="Wing R.A."/>
            <person name="Wang J."/>
            <person name="Chen M."/>
        </authorList>
    </citation>
    <scope>NUCLEOTIDE SEQUENCE [LARGE SCALE GENOMIC DNA]</scope>
    <source>
        <strain evidence="2">cv. IRGC 101232</strain>
    </source>
</reference>
<dbReference type="HOGENOM" id="CLU_2889410_0_0_1"/>
<reference evidence="2" key="2">
    <citation type="submission" date="2013-04" db="UniProtKB">
        <authorList>
            <consortium name="EnsemblPlants"/>
        </authorList>
    </citation>
    <scope>IDENTIFICATION</scope>
</reference>
<feature type="signal peptide" evidence="1">
    <location>
        <begin position="1"/>
        <end position="22"/>
    </location>
</feature>